<feature type="region of interest" description="Disordered" evidence="1">
    <location>
        <begin position="1"/>
        <end position="27"/>
    </location>
</feature>
<reference evidence="2" key="1">
    <citation type="submission" date="2020-08" db="EMBL/GenBank/DDBJ databases">
        <title>Multicomponent nature underlies the extraordinary mechanical properties of spider dragline silk.</title>
        <authorList>
            <person name="Kono N."/>
            <person name="Nakamura H."/>
            <person name="Mori M."/>
            <person name="Yoshida Y."/>
            <person name="Ohtoshi R."/>
            <person name="Malay A.D."/>
            <person name="Moran D.A.P."/>
            <person name="Tomita M."/>
            <person name="Numata K."/>
            <person name="Arakawa K."/>
        </authorList>
    </citation>
    <scope>NUCLEOTIDE SEQUENCE</scope>
</reference>
<organism evidence="2 3">
    <name type="scientific">Nephila pilipes</name>
    <name type="common">Giant wood spider</name>
    <name type="synonym">Nephila maculata</name>
    <dbReference type="NCBI Taxonomy" id="299642"/>
    <lineage>
        <taxon>Eukaryota</taxon>
        <taxon>Metazoa</taxon>
        <taxon>Ecdysozoa</taxon>
        <taxon>Arthropoda</taxon>
        <taxon>Chelicerata</taxon>
        <taxon>Arachnida</taxon>
        <taxon>Araneae</taxon>
        <taxon>Araneomorphae</taxon>
        <taxon>Entelegynae</taxon>
        <taxon>Araneoidea</taxon>
        <taxon>Nephilidae</taxon>
        <taxon>Nephila</taxon>
    </lineage>
</organism>
<keyword evidence="3" id="KW-1185">Reference proteome</keyword>
<dbReference type="Proteomes" id="UP000887013">
    <property type="component" value="Unassembled WGS sequence"/>
</dbReference>
<evidence type="ECO:0000313" key="2">
    <source>
        <dbReference type="EMBL" id="GFS68077.1"/>
    </source>
</evidence>
<sequence>MFPHSISMAQRQHTMNVQDGSNQSSRLLSGTPETPFVSFWNAVSRSSSESKLDLIYLMPDNRRDQTLFQFFLICQFSQQQLMTVIFRLLLQDGWTIFLFLLGAGFS</sequence>
<dbReference type="AlphaFoldDB" id="A0A8X6MLP3"/>
<feature type="compositionally biased region" description="Polar residues" evidence="1">
    <location>
        <begin position="7"/>
        <end position="27"/>
    </location>
</feature>
<dbReference type="EMBL" id="BMAW01048831">
    <property type="protein sequence ID" value="GFS68077.1"/>
    <property type="molecule type" value="Genomic_DNA"/>
</dbReference>
<gene>
    <name evidence="2" type="ORF">NPIL_352691</name>
</gene>
<evidence type="ECO:0000313" key="3">
    <source>
        <dbReference type="Proteomes" id="UP000887013"/>
    </source>
</evidence>
<accession>A0A8X6MLP3</accession>
<comment type="caution">
    <text evidence="2">The sequence shown here is derived from an EMBL/GenBank/DDBJ whole genome shotgun (WGS) entry which is preliminary data.</text>
</comment>
<name>A0A8X6MLP3_NEPPI</name>
<proteinExistence type="predicted"/>
<protein>
    <submittedName>
        <fullName evidence="2">Uncharacterized protein</fullName>
    </submittedName>
</protein>
<evidence type="ECO:0000256" key="1">
    <source>
        <dbReference type="SAM" id="MobiDB-lite"/>
    </source>
</evidence>